<evidence type="ECO:0000313" key="1">
    <source>
        <dbReference type="EMBL" id="TFK67533.1"/>
    </source>
</evidence>
<sequence length="103" mass="11525">MTSFQFCMASQRRFLRRFRPPLLVRRVKLSRHGVTHIQPQTLVNVLRSRPLVCGPAALPLRRASPTPPELCTLHFSSGFMLLNCGHIVYGTPGGIPCCTVLQL</sequence>
<proteinExistence type="predicted"/>
<evidence type="ECO:0000313" key="2">
    <source>
        <dbReference type="Proteomes" id="UP000308600"/>
    </source>
</evidence>
<name>A0ACD3ANN4_9AGAR</name>
<dbReference type="EMBL" id="ML208373">
    <property type="protein sequence ID" value="TFK67533.1"/>
    <property type="molecule type" value="Genomic_DNA"/>
</dbReference>
<accession>A0ACD3ANN4</accession>
<organism evidence="1 2">
    <name type="scientific">Pluteus cervinus</name>
    <dbReference type="NCBI Taxonomy" id="181527"/>
    <lineage>
        <taxon>Eukaryota</taxon>
        <taxon>Fungi</taxon>
        <taxon>Dikarya</taxon>
        <taxon>Basidiomycota</taxon>
        <taxon>Agaricomycotina</taxon>
        <taxon>Agaricomycetes</taxon>
        <taxon>Agaricomycetidae</taxon>
        <taxon>Agaricales</taxon>
        <taxon>Pluteineae</taxon>
        <taxon>Pluteaceae</taxon>
        <taxon>Pluteus</taxon>
    </lineage>
</organism>
<gene>
    <name evidence="1" type="ORF">BDN72DRAFT_92833</name>
</gene>
<dbReference type="Proteomes" id="UP000308600">
    <property type="component" value="Unassembled WGS sequence"/>
</dbReference>
<reference evidence="1 2" key="1">
    <citation type="journal article" date="2019" name="Nat. Ecol. Evol.">
        <title>Megaphylogeny resolves global patterns of mushroom evolution.</title>
        <authorList>
            <person name="Varga T."/>
            <person name="Krizsan K."/>
            <person name="Foldi C."/>
            <person name="Dima B."/>
            <person name="Sanchez-Garcia M."/>
            <person name="Sanchez-Ramirez S."/>
            <person name="Szollosi G.J."/>
            <person name="Szarkandi J.G."/>
            <person name="Papp V."/>
            <person name="Albert L."/>
            <person name="Andreopoulos W."/>
            <person name="Angelini C."/>
            <person name="Antonin V."/>
            <person name="Barry K.W."/>
            <person name="Bougher N.L."/>
            <person name="Buchanan P."/>
            <person name="Buyck B."/>
            <person name="Bense V."/>
            <person name="Catcheside P."/>
            <person name="Chovatia M."/>
            <person name="Cooper J."/>
            <person name="Damon W."/>
            <person name="Desjardin D."/>
            <person name="Finy P."/>
            <person name="Geml J."/>
            <person name="Haridas S."/>
            <person name="Hughes K."/>
            <person name="Justo A."/>
            <person name="Karasinski D."/>
            <person name="Kautmanova I."/>
            <person name="Kiss B."/>
            <person name="Kocsube S."/>
            <person name="Kotiranta H."/>
            <person name="LaButti K.M."/>
            <person name="Lechner B.E."/>
            <person name="Liimatainen K."/>
            <person name="Lipzen A."/>
            <person name="Lukacs Z."/>
            <person name="Mihaltcheva S."/>
            <person name="Morgado L.N."/>
            <person name="Niskanen T."/>
            <person name="Noordeloos M.E."/>
            <person name="Ohm R.A."/>
            <person name="Ortiz-Santana B."/>
            <person name="Ovrebo C."/>
            <person name="Racz N."/>
            <person name="Riley R."/>
            <person name="Savchenko A."/>
            <person name="Shiryaev A."/>
            <person name="Soop K."/>
            <person name="Spirin V."/>
            <person name="Szebenyi C."/>
            <person name="Tomsovsky M."/>
            <person name="Tulloss R.E."/>
            <person name="Uehling J."/>
            <person name="Grigoriev I.V."/>
            <person name="Vagvolgyi C."/>
            <person name="Papp T."/>
            <person name="Martin F.M."/>
            <person name="Miettinen O."/>
            <person name="Hibbett D.S."/>
            <person name="Nagy L.G."/>
        </authorList>
    </citation>
    <scope>NUCLEOTIDE SEQUENCE [LARGE SCALE GENOMIC DNA]</scope>
    <source>
        <strain evidence="1 2">NL-1719</strain>
    </source>
</reference>
<keyword evidence="2" id="KW-1185">Reference proteome</keyword>
<protein>
    <submittedName>
        <fullName evidence="1">Uncharacterized protein</fullName>
    </submittedName>
</protein>